<evidence type="ECO:0000256" key="6">
    <source>
        <dbReference type="SAM" id="Phobius"/>
    </source>
</evidence>
<feature type="transmembrane region" description="Helical" evidence="6">
    <location>
        <begin position="258"/>
        <end position="281"/>
    </location>
</feature>
<dbReference type="GO" id="GO:0007189">
    <property type="term" value="P:adenylate cyclase-activating G protein-coupled receptor signaling pathway"/>
    <property type="evidence" value="ECO:0007669"/>
    <property type="project" value="TreeGrafter"/>
</dbReference>
<dbReference type="AlphaFoldDB" id="K1RBV9"/>
<name>K1RBV9_MAGGI</name>
<organism evidence="8">
    <name type="scientific">Magallana gigas</name>
    <name type="common">Pacific oyster</name>
    <name type="synonym">Crassostrea gigas</name>
    <dbReference type="NCBI Taxonomy" id="29159"/>
    <lineage>
        <taxon>Eukaryota</taxon>
        <taxon>Metazoa</taxon>
        <taxon>Spiralia</taxon>
        <taxon>Lophotrochozoa</taxon>
        <taxon>Mollusca</taxon>
        <taxon>Bivalvia</taxon>
        <taxon>Autobranchia</taxon>
        <taxon>Pteriomorphia</taxon>
        <taxon>Ostreida</taxon>
        <taxon>Ostreoidea</taxon>
        <taxon>Ostreidae</taxon>
        <taxon>Magallana</taxon>
    </lineage>
</organism>
<protein>
    <recommendedName>
        <fullName evidence="7">G-protein coupled receptors family 1 profile domain-containing protein</fullName>
    </recommendedName>
</protein>
<feature type="region of interest" description="Disordered" evidence="5">
    <location>
        <begin position="1"/>
        <end position="23"/>
    </location>
</feature>
<dbReference type="HOGENOM" id="CLU_076189_0_0_1"/>
<feature type="transmembrane region" description="Helical" evidence="6">
    <location>
        <begin position="123"/>
        <end position="153"/>
    </location>
</feature>
<dbReference type="GO" id="GO:0004930">
    <property type="term" value="F:G protein-coupled receptor activity"/>
    <property type="evidence" value="ECO:0007669"/>
    <property type="project" value="TreeGrafter"/>
</dbReference>
<dbReference type="InParanoid" id="K1RBV9"/>
<comment type="subcellular location">
    <subcellularLocation>
        <location evidence="1">Membrane</location>
        <topology evidence="1">Multi-pass membrane protein</topology>
    </subcellularLocation>
</comment>
<dbReference type="PROSITE" id="PS50262">
    <property type="entry name" value="G_PROTEIN_RECEP_F1_2"/>
    <property type="match status" value="1"/>
</dbReference>
<reference evidence="8" key="1">
    <citation type="journal article" date="2012" name="Nature">
        <title>The oyster genome reveals stress adaptation and complexity of shell formation.</title>
        <authorList>
            <person name="Zhang G."/>
            <person name="Fang X."/>
            <person name="Guo X."/>
            <person name="Li L."/>
            <person name="Luo R."/>
            <person name="Xu F."/>
            <person name="Yang P."/>
            <person name="Zhang L."/>
            <person name="Wang X."/>
            <person name="Qi H."/>
            <person name="Xiong Z."/>
            <person name="Que H."/>
            <person name="Xie Y."/>
            <person name="Holland P.W."/>
            <person name="Paps J."/>
            <person name="Zhu Y."/>
            <person name="Wu F."/>
            <person name="Chen Y."/>
            <person name="Wang J."/>
            <person name="Peng C."/>
            <person name="Meng J."/>
            <person name="Yang L."/>
            <person name="Liu J."/>
            <person name="Wen B."/>
            <person name="Zhang N."/>
            <person name="Huang Z."/>
            <person name="Zhu Q."/>
            <person name="Feng Y."/>
            <person name="Mount A."/>
            <person name="Hedgecock D."/>
            <person name="Xu Z."/>
            <person name="Liu Y."/>
            <person name="Domazet-Loso T."/>
            <person name="Du Y."/>
            <person name="Sun X."/>
            <person name="Zhang S."/>
            <person name="Liu B."/>
            <person name="Cheng P."/>
            <person name="Jiang X."/>
            <person name="Li J."/>
            <person name="Fan D."/>
            <person name="Wang W."/>
            <person name="Fu W."/>
            <person name="Wang T."/>
            <person name="Wang B."/>
            <person name="Zhang J."/>
            <person name="Peng Z."/>
            <person name="Li Y."/>
            <person name="Li N."/>
            <person name="Wang J."/>
            <person name="Chen M."/>
            <person name="He Y."/>
            <person name="Tan F."/>
            <person name="Song X."/>
            <person name="Zheng Q."/>
            <person name="Huang R."/>
            <person name="Yang H."/>
            <person name="Du X."/>
            <person name="Chen L."/>
            <person name="Yang M."/>
            <person name="Gaffney P.M."/>
            <person name="Wang S."/>
            <person name="Luo L."/>
            <person name="She Z."/>
            <person name="Ming Y."/>
            <person name="Huang W."/>
            <person name="Zhang S."/>
            <person name="Huang B."/>
            <person name="Zhang Y."/>
            <person name="Qu T."/>
            <person name="Ni P."/>
            <person name="Miao G."/>
            <person name="Wang J."/>
            <person name="Wang Q."/>
            <person name="Steinberg C.E."/>
            <person name="Wang H."/>
            <person name="Li N."/>
            <person name="Qian L."/>
            <person name="Zhang G."/>
            <person name="Li Y."/>
            <person name="Yang H."/>
            <person name="Liu X."/>
            <person name="Wang J."/>
            <person name="Yin Y."/>
            <person name="Wang J."/>
        </authorList>
    </citation>
    <scope>NUCLEOTIDE SEQUENCE [LARGE SCALE GENOMIC DNA]</scope>
    <source>
        <strain evidence="8">05x7-T-G4-1.051#20</strain>
    </source>
</reference>
<dbReference type="KEGG" id="crg:105339215"/>
<dbReference type="InterPro" id="IPR017452">
    <property type="entry name" value="GPCR_Rhodpsn_7TM"/>
</dbReference>
<dbReference type="PANTHER" id="PTHR23112">
    <property type="entry name" value="G PROTEIN-COUPLED RECEPTOR 157-RELATED"/>
    <property type="match status" value="1"/>
</dbReference>
<evidence type="ECO:0000256" key="3">
    <source>
        <dbReference type="ARBA" id="ARBA00022989"/>
    </source>
</evidence>
<feature type="transmembrane region" description="Helical" evidence="6">
    <location>
        <begin position="165"/>
        <end position="183"/>
    </location>
</feature>
<dbReference type="SUPFAM" id="SSF81321">
    <property type="entry name" value="Family A G protein-coupled receptor-like"/>
    <property type="match status" value="1"/>
</dbReference>
<keyword evidence="4 6" id="KW-0472">Membrane</keyword>
<feature type="transmembrane region" description="Helical" evidence="6">
    <location>
        <begin position="293"/>
        <end position="312"/>
    </location>
</feature>
<dbReference type="OrthoDB" id="6115658at2759"/>
<feature type="transmembrane region" description="Helical" evidence="6">
    <location>
        <begin position="203"/>
        <end position="228"/>
    </location>
</feature>
<evidence type="ECO:0000313" key="8">
    <source>
        <dbReference type="EMBL" id="EKC43233.1"/>
    </source>
</evidence>
<feature type="region of interest" description="Disordered" evidence="5">
    <location>
        <begin position="322"/>
        <end position="343"/>
    </location>
</feature>
<sequence length="343" mass="38363">MELDIANTSQISTSNFTPSSTLGPPDLRDGYDLPVYGLDTGRFYSLHVPALTCIFLSLISAILTITLSFRKIPRRAFFDWTKSERFIVYMAICDGAFNVAHSMDHLHIATTKSHVYPASLCQFYGVMLLEFIMAQTFMVNIVAVNAFTLMIFNKQLKFGKRDWRLLLWIFGFPFLLSMIALAAKQFGPNGSFCFFDGVNGELAQFLLTTLPLSVILIVNATLYVITWAKLRSIEKHLKLSLGKQSSGSKMKHAAVRAMSLFVLAFIFQWWAMALFGIWVFANPGSVPPAIHHTVTTFSNVGGIVNLGVYLLIRKRVQYQGSASSDQSHSTKRSGMKETSHTDL</sequence>
<feature type="transmembrane region" description="Helical" evidence="6">
    <location>
        <begin position="43"/>
        <end position="65"/>
    </location>
</feature>
<keyword evidence="3 6" id="KW-1133">Transmembrane helix</keyword>
<dbReference type="Gene3D" id="1.20.1070.10">
    <property type="entry name" value="Rhodopsin 7-helix transmembrane proteins"/>
    <property type="match status" value="1"/>
</dbReference>
<evidence type="ECO:0000259" key="7">
    <source>
        <dbReference type="PROSITE" id="PS50262"/>
    </source>
</evidence>
<feature type="transmembrane region" description="Helical" evidence="6">
    <location>
        <begin position="86"/>
        <end position="103"/>
    </location>
</feature>
<evidence type="ECO:0000256" key="4">
    <source>
        <dbReference type="ARBA" id="ARBA00023136"/>
    </source>
</evidence>
<gene>
    <name evidence="8" type="ORF">CGI_10027332</name>
</gene>
<evidence type="ECO:0000256" key="1">
    <source>
        <dbReference type="ARBA" id="ARBA00004141"/>
    </source>
</evidence>
<evidence type="ECO:0000256" key="2">
    <source>
        <dbReference type="ARBA" id="ARBA00022692"/>
    </source>
</evidence>
<dbReference type="PANTHER" id="PTHR23112:SF0">
    <property type="entry name" value="TRANSMEMBRANE PROTEIN 116"/>
    <property type="match status" value="1"/>
</dbReference>
<dbReference type="GO" id="GO:0005886">
    <property type="term" value="C:plasma membrane"/>
    <property type="evidence" value="ECO:0007669"/>
    <property type="project" value="TreeGrafter"/>
</dbReference>
<keyword evidence="2 6" id="KW-0812">Transmembrane</keyword>
<proteinExistence type="predicted"/>
<feature type="compositionally biased region" description="Basic and acidic residues" evidence="5">
    <location>
        <begin position="334"/>
        <end position="343"/>
    </location>
</feature>
<feature type="compositionally biased region" description="Polar residues" evidence="5">
    <location>
        <begin position="1"/>
        <end position="22"/>
    </location>
</feature>
<evidence type="ECO:0000256" key="5">
    <source>
        <dbReference type="SAM" id="MobiDB-lite"/>
    </source>
</evidence>
<dbReference type="EMBL" id="JH817465">
    <property type="protein sequence ID" value="EKC43233.1"/>
    <property type="molecule type" value="Genomic_DNA"/>
</dbReference>
<feature type="domain" description="G-protein coupled receptors family 1 profile" evidence="7">
    <location>
        <begin position="60"/>
        <end position="309"/>
    </location>
</feature>
<accession>K1RBV9</accession>